<name>A0A975C0U3_9BACT</name>
<dbReference type="Proteomes" id="UP000663722">
    <property type="component" value="Chromosome"/>
</dbReference>
<evidence type="ECO:0000256" key="1">
    <source>
        <dbReference type="SAM" id="MobiDB-lite"/>
    </source>
</evidence>
<dbReference type="KEGG" id="dmm:dnm_099420"/>
<evidence type="ECO:0000313" key="3">
    <source>
        <dbReference type="Proteomes" id="UP000663722"/>
    </source>
</evidence>
<proteinExistence type="predicted"/>
<dbReference type="AlphaFoldDB" id="A0A975C0U3"/>
<evidence type="ECO:0000313" key="2">
    <source>
        <dbReference type="EMBL" id="QTA93834.1"/>
    </source>
</evidence>
<protein>
    <submittedName>
        <fullName evidence="2">Uncharacterized protein</fullName>
    </submittedName>
</protein>
<sequence>MHLTVSSFKFQISSLESGGGTEGLRGDEKINLTRSCP</sequence>
<feature type="region of interest" description="Disordered" evidence="1">
    <location>
        <begin position="17"/>
        <end position="37"/>
    </location>
</feature>
<gene>
    <name evidence="2" type="ORF">dnm_099420</name>
</gene>
<organism evidence="2 3">
    <name type="scientific">Desulfonema magnum</name>
    <dbReference type="NCBI Taxonomy" id="45655"/>
    <lineage>
        <taxon>Bacteria</taxon>
        <taxon>Pseudomonadati</taxon>
        <taxon>Thermodesulfobacteriota</taxon>
        <taxon>Desulfobacteria</taxon>
        <taxon>Desulfobacterales</taxon>
        <taxon>Desulfococcaceae</taxon>
        <taxon>Desulfonema</taxon>
    </lineage>
</organism>
<accession>A0A975C0U3</accession>
<dbReference type="EMBL" id="CP061800">
    <property type="protein sequence ID" value="QTA93834.1"/>
    <property type="molecule type" value="Genomic_DNA"/>
</dbReference>
<reference evidence="2" key="1">
    <citation type="journal article" date="2021" name="Microb. Physiol.">
        <title>Proteogenomic Insights into the Physiology of Marine, Sulfate-Reducing, Filamentous Desulfonema limicola and Desulfonema magnum.</title>
        <authorList>
            <person name="Schnaars V."/>
            <person name="Wohlbrand L."/>
            <person name="Scheve S."/>
            <person name="Hinrichs C."/>
            <person name="Reinhardt R."/>
            <person name="Rabus R."/>
        </authorList>
    </citation>
    <scope>NUCLEOTIDE SEQUENCE</scope>
    <source>
        <strain evidence="2">4be13</strain>
    </source>
</reference>
<keyword evidence="3" id="KW-1185">Reference proteome</keyword>